<evidence type="ECO:0000313" key="3">
    <source>
        <dbReference type="Proteomes" id="UP001046870"/>
    </source>
</evidence>
<name>A0A9D3PD38_MEGAT</name>
<protein>
    <recommendedName>
        <fullName evidence="1">Immunoglobulin domain-containing protein</fullName>
    </recommendedName>
</protein>
<organism evidence="2 3">
    <name type="scientific">Megalops atlanticus</name>
    <name type="common">Tarpon</name>
    <name type="synonym">Clupea gigantea</name>
    <dbReference type="NCBI Taxonomy" id="7932"/>
    <lineage>
        <taxon>Eukaryota</taxon>
        <taxon>Metazoa</taxon>
        <taxon>Chordata</taxon>
        <taxon>Craniata</taxon>
        <taxon>Vertebrata</taxon>
        <taxon>Euteleostomi</taxon>
        <taxon>Actinopterygii</taxon>
        <taxon>Neopterygii</taxon>
        <taxon>Teleostei</taxon>
        <taxon>Elopiformes</taxon>
        <taxon>Megalopidae</taxon>
        <taxon>Megalops</taxon>
    </lineage>
</organism>
<comment type="caution">
    <text evidence="2">The sequence shown here is derived from an EMBL/GenBank/DDBJ whole genome shotgun (WGS) entry which is preliminary data.</text>
</comment>
<evidence type="ECO:0000313" key="2">
    <source>
        <dbReference type="EMBL" id="KAG7457600.1"/>
    </source>
</evidence>
<dbReference type="Proteomes" id="UP001046870">
    <property type="component" value="Chromosome 21"/>
</dbReference>
<sequence>MDDRIDRWIDWHVVWLSIPSTNGGCRPSEISASFELRLVQPRSDAVLPCSLPFRFENQWFLVRSEEIVPLTSTTKRNIDNKTSHVIHSNNRSHLSLEEDNRTSSISLRIRGVEDSDLGLYFCVERKDGGLRFGRGVRLAFTDPGSEGPSVSCWTLLSFVPVASAVLTALCVYGLSHGRALGKFICRNGVNKDGNKDLHYASLQLHGKACPPQQRETPPLLSDVIYSVVAHQTPANQCF</sequence>
<dbReference type="InterPro" id="IPR036179">
    <property type="entry name" value="Ig-like_dom_sf"/>
</dbReference>
<dbReference type="EMBL" id="JAFDVH010000021">
    <property type="protein sequence ID" value="KAG7457600.1"/>
    <property type="molecule type" value="Genomic_DNA"/>
</dbReference>
<evidence type="ECO:0000259" key="1">
    <source>
        <dbReference type="SMART" id="SM00409"/>
    </source>
</evidence>
<dbReference type="Gene3D" id="2.60.40.10">
    <property type="entry name" value="Immunoglobulins"/>
    <property type="match status" value="1"/>
</dbReference>
<dbReference type="InterPro" id="IPR003599">
    <property type="entry name" value="Ig_sub"/>
</dbReference>
<keyword evidence="3" id="KW-1185">Reference proteome</keyword>
<dbReference type="OrthoDB" id="8871851at2759"/>
<dbReference type="SUPFAM" id="SSF48726">
    <property type="entry name" value="Immunoglobulin"/>
    <property type="match status" value="1"/>
</dbReference>
<gene>
    <name evidence="2" type="ORF">MATL_G00229030</name>
</gene>
<feature type="domain" description="Immunoglobulin" evidence="1">
    <location>
        <begin position="34"/>
        <end position="141"/>
    </location>
</feature>
<dbReference type="SMART" id="SM00409">
    <property type="entry name" value="IG"/>
    <property type="match status" value="1"/>
</dbReference>
<dbReference type="AlphaFoldDB" id="A0A9D3PD38"/>
<dbReference type="InterPro" id="IPR013783">
    <property type="entry name" value="Ig-like_fold"/>
</dbReference>
<reference evidence="2" key="1">
    <citation type="submission" date="2021-01" db="EMBL/GenBank/DDBJ databases">
        <authorList>
            <person name="Zahm M."/>
            <person name="Roques C."/>
            <person name="Cabau C."/>
            <person name="Klopp C."/>
            <person name="Donnadieu C."/>
            <person name="Jouanno E."/>
            <person name="Lampietro C."/>
            <person name="Louis A."/>
            <person name="Herpin A."/>
            <person name="Echchiki A."/>
            <person name="Berthelot C."/>
            <person name="Parey E."/>
            <person name="Roest-Crollius H."/>
            <person name="Braasch I."/>
            <person name="Postlethwait J."/>
            <person name="Bobe J."/>
            <person name="Montfort J."/>
            <person name="Bouchez O."/>
            <person name="Begum T."/>
            <person name="Mejri S."/>
            <person name="Adams A."/>
            <person name="Chen W.-J."/>
            <person name="Guiguen Y."/>
        </authorList>
    </citation>
    <scope>NUCLEOTIDE SEQUENCE</scope>
    <source>
        <strain evidence="2">YG-15Mar2019-1</strain>
        <tissue evidence="2">Brain</tissue>
    </source>
</reference>
<accession>A0A9D3PD38</accession>
<proteinExistence type="predicted"/>